<proteinExistence type="predicted"/>
<comment type="caution">
    <text evidence="2">The sequence shown here is derived from an EMBL/GenBank/DDBJ whole genome shotgun (WGS) entry which is preliminary data.</text>
</comment>
<dbReference type="Proteomes" id="UP001168540">
    <property type="component" value="Unassembled WGS sequence"/>
</dbReference>
<keyword evidence="3" id="KW-1185">Reference proteome</keyword>
<evidence type="ECO:0000313" key="2">
    <source>
        <dbReference type="EMBL" id="MDN0073692.1"/>
    </source>
</evidence>
<dbReference type="Pfam" id="PF08811">
    <property type="entry name" value="DUF1800"/>
    <property type="match status" value="1"/>
</dbReference>
<dbReference type="InterPro" id="IPR014917">
    <property type="entry name" value="DUF1800"/>
</dbReference>
<name>A0ABT7XIS3_9NEIS</name>
<organism evidence="2 3">
    <name type="scientific">Crenobacter oryzisoli</name>
    <dbReference type="NCBI Taxonomy" id="3056844"/>
    <lineage>
        <taxon>Bacteria</taxon>
        <taxon>Pseudomonadati</taxon>
        <taxon>Pseudomonadota</taxon>
        <taxon>Betaproteobacteria</taxon>
        <taxon>Neisseriales</taxon>
        <taxon>Neisseriaceae</taxon>
        <taxon>Crenobacter</taxon>
    </lineage>
</organism>
<accession>A0ABT7XIS3</accession>
<evidence type="ECO:0000313" key="3">
    <source>
        <dbReference type="Proteomes" id="UP001168540"/>
    </source>
</evidence>
<keyword evidence="1" id="KW-0732">Signal</keyword>
<feature type="signal peptide" evidence="1">
    <location>
        <begin position="1"/>
        <end position="20"/>
    </location>
</feature>
<gene>
    <name evidence="2" type="ORF">QU481_02135</name>
</gene>
<reference evidence="2" key="1">
    <citation type="submission" date="2023-06" db="EMBL/GenBank/DDBJ databases">
        <authorList>
            <person name="Zhang S."/>
        </authorList>
    </citation>
    <scope>NUCLEOTIDE SEQUENCE</scope>
    <source>
        <strain evidence="2">SG2303</strain>
    </source>
</reference>
<dbReference type="EMBL" id="JAUEDK010000003">
    <property type="protein sequence ID" value="MDN0073692.1"/>
    <property type="molecule type" value="Genomic_DNA"/>
</dbReference>
<sequence length="479" mass="52955">MTRLRLVLALCALLPALAQAAGIGEDGARLLLTRTGFGANPAKIAELAPLSRAQAVDRVLANPRTEPLTPPPGWVMQPIELPRYAQLPEDQKKALRQQENQRSLELKGWWLGEMRATDSPISEKMTLFWHNHFVSGLDKVNSPELMARQNLLLRREALGNFGTLLHEIAHDPAMMRYLDTANNRKGQPNENFAREVMELFTLGEGHYSEQDIREAARAFTGWGMQPGSGDFVNRPRLHDDGIKTVFGQSGNYDGDQVLGLLLQRPDTARFVTTKLWRYLVSPTPDPRSVDRLAAGFYDSGYQIKPLVRALLMTDAFWKSGGQLVKSPVELTVGTLVTFDLTPADYRPLALFNRNLGQDLFSPPNVKGWPGGDDWINSATLLARKQFLARLSGGGINLPSGGPAMLPVATGLDDPSQKATERRLTRLNLDTADWAERYHVDSVHRASHLLLPVKPASPPQAGDAGEVVRELLLDAAYQVD</sequence>
<evidence type="ECO:0000256" key="1">
    <source>
        <dbReference type="SAM" id="SignalP"/>
    </source>
</evidence>
<dbReference type="RefSeq" id="WP_289828223.1">
    <property type="nucleotide sequence ID" value="NZ_JAUEDK010000003.1"/>
</dbReference>
<protein>
    <submittedName>
        <fullName evidence="2">DUF1800 domain-containing protein</fullName>
    </submittedName>
</protein>
<feature type="chain" id="PRO_5045526919" evidence="1">
    <location>
        <begin position="21"/>
        <end position="479"/>
    </location>
</feature>